<evidence type="ECO:0000313" key="2">
    <source>
        <dbReference type="EMBL" id="MCP1103658.1"/>
    </source>
</evidence>
<evidence type="ECO:0000256" key="1">
    <source>
        <dbReference type="ARBA" id="ARBA00006479"/>
    </source>
</evidence>
<sequence length="329" mass="37323">MKVLVFDFGGTFTKYSVLDIKRSLYEKGVEASPLQSQEEYVEFVCGKYTELRRRHELIGIAISMPGLIDEKRGFIQTGGSFFTMRNVSIRKLFKERLPVPVAIENDGKCGALAELWAGNLQDVSDGIVLTLGTALAGGIIKDRQIHKGSSLTAGEFSYIILGEERDFRSTAFYQCSTSCLLLRAYLKKHIDVRTNPNYYVLSQIFDIEQELAEEDNTAEYSQGIDGRKFFDMLTAGDRDIQELYQEYTYNLAKLILNLQTIYAPEKILIGGGVSKQERLIGDIYQQCEKQQQYYQGLIDIKVDLGQCRLGSEANQYGALYNFLNQYKIL</sequence>
<gene>
    <name evidence="2" type="ORF">NK125_14750</name>
</gene>
<dbReference type="InterPro" id="IPR043129">
    <property type="entry name" value="ATPase_NBD"/>
</dbReference>
<dbReference type="PANTHER" id="PTHR18964">
    <property type="entry name" value="ROK (REPRESSOR, ORF, KINASE) FAMILY"/>
    <property type="match status" value="1"/>
</dbReference>
<dbReference type="CDD" id="cd24152">
    <property type="entry name" value="ASKHA_NBD_ROK-like"/>
    <property type="match status" value="1"/>
</dbReference>
<dbReference type="PANTHER" id="PTHR18964:SF170">
    <property type="entry name" value="SUGAR KINASE"/>
    <property type="match status" value="1"/>
</dbReference>
<name>A0ABT1ECV5_9FIRM</name>
<dbReference type="Proteomes" id="UP001523566">
    <property type="component" value="Unassembled WGS sequence"/>
</dbReference>
<dbReference type="InterPro" id="IPR000600">
    <property type="entry name" value="ROK"/>
</dbReference>
<evidence type="ECO:0000313" key="3">
    <source>
        <dbReference type="Proteomes" id="UP001523566"/>
    </source>
</evidence>
<dbReference type="SUPFAM" id="SSF53067">
    <property type="entry name" value="Actin-like ATPase domain"/>
    <property type="match status" value="1"/>
</dbReference>
<accession>A0ABT1ECV5</accession>
<organism evidence="2 3">
    <name type="scientific">Aequitasia blattaphilus</name>
    <dbReference type="NCBI Taxonomy" id="2949332"/>
    <lineage>
        <taxon>Bacteria</taxon>
        <taxon>Bacillati</taxon>
        <taxon>Bacillota</taxon>
        <taxon>Clostridia</taxon>
        <taxon>Lachnospirales</taxon>
        <taxon>Lachnospiraceae</taxon>
        <taxon>Aequitasia</taxon>
    </lineage>
</organism>
<protein>
    <submittedName>
        <fullName evidence="2">ROK family protein</fullName>
    </submittedName>
</protein>
<comment type="caution">
    <text evidence="2">The sequence shown here is derived from an EMBL/GenBank/DDBJ whole genome shotgun (WGS) entry which is preliminary data.</text>
</comment>
<reference evidence="2 3" key="1">
    <citation type="journal article" date="2022" name="Genome Biol. Evol.">
        <title>Host diet, physiology and behaviors set the stage for Lachnospiraceae cladogenesis.</title>
        <authorList>
            <person name="Vera-Ponce De Leon A."/>
            <person name="Schneider M."/>
            <person name="Jahnes B.C."/>
            <person name="Sadowski V."/>
            <person name="Camuy-Velez L.A."/>
            <person name="Duan J."/>
            <person name="Sabree Z.L."/>
        </authorList>
    </citation>
    <scope>NUCLEOTIDE SEQUENCE [LARGE SCALE GENOMIC DNA]</scope>
    <source>
        <strain evidence="2 3">PAL113</strain>
    </source>
</reference>
<dbReference type="Pfam" id="PF00480">
    <property type="entry name" value="ROK"/>
    <property type="match status" value="1"/>
</dbReference>
<dbReference type="EMBL" id="JAMZFW010000036">
    <property type="protein sequence ID" value="MCP1103658.1"/>
    <property type="molecule type" value="Genomic_DNA"/>
</dbReference>
<dbReference type="RefSeq" id="WP_262067426.1">
    <property type="nucleotide sequence ID" value="NZ_JAMXOD010000036.1"/>
</dbReference>
<comment type="similarity">
    <text evidence="1">Belongs to the ROK (NagC/XylR) family.</text>
</comment>
<keyword evidence="3" id="KW-1185">Reference proteome</keyword>
<dbReference type="Gene3D" id="3.30.420.40">
    <property type="match status" value="2"/>
</dbReference>
<proteinExistence type="inferred from homology"/>